<evidence type="ECO:0000256" key="1">
    <source>
        <dbReference type="SAM" id="MobiDB-lite"/>
    </source>
</evidence>
<dbReference type="CDD" id="cd00177">
    <property type="entry name" value="START"/>
    <property type="match status" value="1"/>
</dbReference>
<feature type="compositionally biased region" description="Basic and acidic residues" evidence="1">
    <location>
        <begin position="376"/>
        <end position="386"/>
    </location>
</feature>
<gene>
    <name evidence="3" type="ORF">Fmac_020784</name>
</gene>
<dbReference type="SUPFAM" id="SSF55961">
    <property type="entry name" value="Bet v1-like"/>
    <property type="match status" value="1"/>
</dbReference>
<protein>
    <recommendedName>
        <fullName evidence="2">START domain-containing protein</fullName>
    </recommendedName>
</protein>
<dbReference type="AlphaFoldDB" id="A0ABD1LUZ5"/>
<dbReference type="PROSITE" id="PS50848">
    <property type="entry name" value="START"/>
    <property type="match status" value="1"/>
</dbReference>
<evidence type="ECO:0000313" key="4">
    <source>
        <dbReference type="Proteomes" id="UP001603857"/>
    </source>
</evidence>
<feature type="compositionally biased region" description="Basic and acidic residues" evidence="1">
    <location>
        <begin position="402"/>
        <end position="412"/>
    </location>
</feature>
<reference evidence="3 4" key="1">
    <citation type="submission" date="2024-08" db="EMBL/GenBank/DDBJ databases">
        <title>Insights into the chromosomal genome structure of Flemingia macrophylla.</title>
        <authorList>
            <person name="Ding Y."/>
            <person name="Zhao Y."/>
            <person name="Bi W."/>
            <person name="Wu M."/>
            <person name="Zhao G."/>
            <person name="Gong Y."/>
            <person name="Li W."/>
            <person name="Zhang P."/>
        </authorList>
    </citation>
    <scope>NUCLEOTIDE SEQUENCE [LARGE SCALE GENOMIC DNA]</scope>
    <source>
        <strain evidence="3">DYQJB</strain>
        <tissue evidence="3">Leaf</tissue>
    </source>
</reference>
<feature type="domain" description="START" evidence="2">
    <location>
        <begin position="142"/>
        <end position="218"/>
    </location>
</feature>
<dbReference type="InterPro" id="IPR045096">
    <property type="entry name" value="EDR2-like"/>
</dbReference>
<evidence type="ECO:0000313" key="3">
    <source>
        <dbReference type="EMBL" id="KAL2327357.1"/>
    </source>
</evidence>
<evidence type="ECO:0000259" key="2">
    <source>
        <dbReference type="PROSITE" id="PS50848"/>
    </source>
</evidence>
<dbReference type="InterPro" id="IPR009769">
    <property type="entry name" value="EDR2_C"/>
</dbReference>
<feature type="compositionally biased region" description="Polar residues" evidence="1">
    <location>
        <begin position="362"/>
        <end position="375"/>
    </location>
</feature>
<dbReference type="EMBL" id="JBGMDY010000007">
    <property type="protein sequence ID" value="KAL2327357.1"/>
    <property type="molecule type" value="Genomic_DNA"/>
</dbReference>
<name>A0ABD1LUZ5_9FABA</name>
<accession>A0ABD1LUZ5</accession>
<dbReference type="Pfam" id="PF07059">
    <property type="entry name" value="EDR2_C"/>
    <property type="match status" value="1"/>
</dbReference>
<organism evidence="3 4">
    <name type="scientific">Flemingia macrophylla</name>
    <dbReference type="NCBI Taxonomy" id="520843"/>
    <lineage>
        <taxon>Eukaryota</taxon>
        <taxon>Viridiplantae</taxon>
        <taxon>Streptophyta</taxon>
        <taxon>Embryophyta</taxon>
        <taxon>Tracheophyta</taxon>
        <taxon>Spermatophyta</taxon>
        <taxon>Magnoliopsida</taxon>
        <taxon>eudicotyledons</taxon>
        <taxon>Gunneridae</taxon>
        <taxon>Pentapetalae</taxon>
        <taxon>rosids</taxon>
        <taxon>fabids</taxon>
        <taxon>Fabales</taxon>
        <taxon>Fabaceae</taxon>
        <taxon>Papilionoideae</taxon>
        <taxon>50 kb inversion clade</taxon>
        <taxon>NPAAA clade</taxon>
        <taxon>indigoferoid/millettioid clade</taxon>
        <taxon>Phaseoleae</taxon>
        <taxon>Flemingia</taxon>
    </lineage>
</organism>
<dbReference type="Proteomes" id="UP001603857">
    <property type="component" value="Unassembled WGS sequence"/>
</dbReference>
<sequence length="604" mass="67813">MMMMEPSSAGGSESGEDKGIFEYFGWVYHIGVNSVGREYCHLRFLLVRGKTVAMYKRDPHENPDIIACETAEEAQKWIEAFDQAKQQAEHELSTESSAREKLIQEMELRPGPELGRISSKFFSNPDGFELEDSGDAFEAHQWKCVRTMSGIRIFEDVSSSHKNGKGVLVKSVGVIDATADSVFEVFLNIDRQKRYEWDMLMGDLELVESYEGHYDVVYGTYDPKYLTRARPQASTWEIRNLNTPMGSDRPRCLVNHTLEIHSASWYRWKNNQQCTKFEKSIPYALLCQVAGLKEYLGANPTLQQNGTSVHSQIANASMSGSEFEDAEVQEEFYDAIAAESLSSDEESDEDDDKELDQEQGDKQNNVAWTITSSALKRTEAPNKELDPDTSPVTFEINGTDGSLRKGESEKDTNCWTTPGGEGFMIRGKNYLKDSSKVVGGKPLLNLIAVDWLKVDKAVDRIALHPRSLVQSEAGKNLPFVLVFNLQFLHGDDAFRDSRFKLIPSIVEGYWMVKRAVGTKACLLGKAVTCKYFKQDNFFEIDVDIGSSSVARSVIGLVMGYVTSLVVDLAILIEAKEEAELPEYLLGTVRLNRIKLDSALQFEEA</sequence>
<dbReference type="PANTHER" id="PTHR12136:SF104">
    <property type="entry name" value="PLECKSTRIN-LIKE (PH) AND LIPID-BINDING START DOMAIN PROTEIN"/>
    <property type="match status" value="1"/>
</dbReference>
<feature type="region of interest" description="Disordered" evidence="1">
    <location>
        <begin position="340"/>
        <end position="415"/>
    </location>
</feature>
<dbReference type="PANTHER" id="PTHR12136">
    <property type="entry name" value="ENHANCED DISEASE RESISTANCE-RELATED"/>
    <property type="match status" value="1"/>
</dbReference>
<keyword evidence="4" id="KW-1185">Reference proteome</keyword>
<feature type="compositionally biased region" description="Acidic residues" evidence="1">
    <location>
        <begin position="342"/>
        <end position="358"/>
    </location>
</feature>
<proteinExistence type="predicted"/>
<dbReference type="Gene3D" id="3.30.530.20">
    <property type="match status" value="1"/>
</dbReference>
<dbReference type="InterPro" id="IPR023393">
    <property type="entry name" value="START-like_dom_sf"/>
</dbReference>
<dbReference type="InterPro" id="IPR002913">
    <property type="entry name" value="START_lipid-bd_dom"/>
</dbReference>
<comment type="caution">
    <text evidence="3">The sequence shown here is derived from an EMBL/GenBank/DDBJ whole genome shotgun (WGS) entry which is preliminary data.</text>
</comment>